<accession>A0AA36HAM4</accession>
<comment type="caution">
    <text evidence="3">The sequence shown here is derived from an EMBL/GenBank/DDBJ whole genome shotgun (WGS) entry which is preliminary data.</text>
</comment>
<evidence type="ECO:0000313" key="3">
    <source>
        <dbReference type="EMBL" id="CAJ0606689.1"/>
    </source>
</evidence>
<keyword evidence="1" id="KW-1133">Transmembrane helix</keyword>
<evidence type="ECO:0000256" key="2">
    <source>
        <dbReference type="SAM" id="SignalP"/>
    </source>
</evidence>
<protein>
    <submittedName>
        <fullName evidence="3">Uncharacterized protein</fullName>
    </submittedName>
</protein>
<evidence type="ECO:0000256" key="1">
    <source>
        <dbReference type="SAM" id="Phobius"/>
    </source>
</evidence>
<keyword evidence="1" id="KW-0812">Transmembrane</keyword>
<dbReference type="EMBL" id="CATQJL010000316">
    <property type="protein sequence ID" value="CAJ0606689.1"/>
    <property type="molecule type" value="Genomic_DNA"/>
</dbReference>
<dbReference type="Proteomes" id="UP001176961">
    <property type="component" value="Unassembled WGS sequence"/>
</dbReference>
<feature type="transmembrane region" description="Helical" evidence="1">
    <location>
        <begin position="198"/>
        <end position="224"/>
    </location>
</feature>
<name>A0AA36HAM4_CYLNA</name>
<keyword evidence="2" id="KW-0732">Signal</keyword>
<keyword evidence="1" id="KW-0472">Membrane</keyword>
<gene>
    <name evidence="3" type="ORF">CYNAS_LOCUS18672</name>
</gene>
<organism evidence="3 4">
    <name type="scientific">Cylicocyclus nassatus</name>
    <name type="common">Nematode worm</name>
    <dbReference type="NCBI Taxonomy" id="53992"/>
    <lineage>
        <taxon>Eukaryota</taxon>
        <taxon>Metazoa</taxon>
        <taxon>Ecdysozoa</taxon>
        <taxon>Nematoda</taxon>
        <taxon>Chromadorea</taxon>
        <taxon>Rhabditida</taxon>
        <taxon>Rhabditina</taxon>
        <taxon>Rhabditomorpha</taxon>
        <taxon>Strongyloidea</taxon>
        <taxon>Strongylidae</taxon>
        <taxon>Cylicocyclus</taxon>
    </lineage>
</organism>
<sequence>MFVYLVCVYLISSLHIAAGKFLQVNKWHEFLLLSDEQVTLDLSLFMSCERFSMLVATDRHDLSRLNLTFNEEELYKVDVDSPETFEVPSPPPVVGGCRETNRKSLRITLISRINKIEIRLQEQVITRPKHNYSDTIRILLPQKQACCLILGNLSNERVTSKPTFRPMMGDQTSPKPSTSEKYQRLSWTEVVNREWSTSFIICSTCIAIMMVVMITFGICTFIYLQTQPRGGKKLYTAYE</sequence>
<feature type="signal peptide" evidence="2">
    <location>
        <begin position="1"/>
        <end position="19"/>
    </location>
</feature>
<reference evidence="3" key="1">
    <citation type="submission" date="2023-07" db="EMBL/GenBank/DDBJ databases">
        <authorList>
            <consortium name="CYATHOMIX"/>
        </authorList>
    </citation>
    <scope>NUCLEOTIDE SEQUENCE</scope>
    <source>
        <strain evidence="3">N/A</strain>
    </source>
</reference>
<dbReference type="AlphaFoldDB" id="A0AA36HAM4"/>
<evidence type="ECO:0000313" key="4">
    <source>
        <dbReference type="Proteomes" id="UP001176961"/>
    </source>
</evidence>
<keyword evidence="4" id="KW-1185">Reference proteome</keyword>
<feature type="chain" id="PRO_5041465851" evidence="2">
    <location>
        <begin position="20"/>
        <end position="239"/>
    </location>
</feature>
<proteinExistence type="predicted"/>